<sequence>MFYDYMIYIVFDFMMAVIMFLFGMWFYKSEGKAANFLSGYNMKSADERKKYDENAMCKAYGKRMMFMSVPFIIGIIIDILYLGIGCLIAWGIWFIMFVLLLIDRHKRER</sequence>
<evidence type="ECO:0000256" key="1">
    <source>
        <dbReference type="SAM" id="Phobius"/>
    </source>
</evidence>
<evidence type="ECO:0000313" key="3">
    <source>
        <dbReference type="Proteomes" id="UP000095390"/>
    </source>
</evidence>
<dbReference type="AlphaFoldDB" id="A0A173TXW6"/>
<reference evidence="2 3" key="1">
    <citation type="submission" date="2015-09" db="EMBL/GenBank/DDBJ databases">
        <authorList>
            <consortium name="Pathogen Informatics"/>
        </authorList>
    </citation>
    <scope>NUCLEOTIDE SEQUENCE [LARGE SCALE GENOMIC DNA]</scope>
    <source>
        <strain evidence="2 3">2789STDY5834966</strain>
    </source>
</reference>
<keyword evidence="1" id="KW-0812">Transmembrane</keyword>
<dbReference type="Proteomes" id="UP000095390">
    <property type="component" value="Unassembled WGS sequence"/>
</dbReference>
<keyword evidence="1" id="KW-1133">Transmembrane helix</keyword>
<proteinExistence type="predicted"/>
<accession>A0A173TXW6</accession>
<protein>
    <submittedName>
        <fullName evidence="2">Domain of uncharacterized function (DUF3784)</fullName>
    </submittedName>
</protein>
<gene>
    <name evidence="2" type="ORF">ERS852578_02017</name>
</gene>
<name>A0A173TXW6_9FIRM</name>
<dbReference type="InterPro" id="IPR017259">
    <property type="entry name" value="UCP037672"/>
</dbReference>
<keyword evidence="1" id="KW-0472">Membrane</keyword>
<feature type="transmembrane region" description="Helical" evidence="1">
    <location>
        <begin position="71"/>
        <end position="102"/>
    </location>
</feature>
<evidence type="ECO:0000313" key="2">
    <source>
        <dbReference type="EMBL" id="CUN07404.1"/>
    </source>
</evidence>
<organism evidence="2 3">
    <name type="scientific">Anaerobutyricum hallii</name>
    <dbReference type="NCBI Taxonomy" id="39488"/>
    <lineage>
        <taxon>Bacteria</taxon>
        <taxon>Bacillati</taxon>
        <taxon>Bacillota</taxon>
        <taxon>Clostridia</taxon>
        <taxon>Lachnospirales</taxon>
        <taxon>Lachnospiraceae</taxon>
        <taxon>Anaerobutyricum</taxon>
    </lineage>
</organism>
<feature type="transmembrane region" description="Helical" evidence="1">
    <location>
        <begin position="7"/>
        <end position="27"/>
    </location>
</feature>
<dbReference type="Pfam" id="PF12650">
    <property type="entry name" value="DUF3784"/>
    <property type="match status" value="1"/>
</dbReference>
<dbReference type="EMBL" id="CYYC01000025">
    <property type="protein sequence ID" value="CUN07404.1"/>
    <property type="molecule type" value="Genomic_DNA"/>
</dbReference>